<keyword evidence="2" id="KW-0472">Membrane</keyword>
<dbReference type="KEGG" id="pdp:PDIP_05430"/>
<organism evidence="3 4">
    <name type="scientific">Penicillium digitatum</name>
    <name type="common">Green mold</name>
    <dbReference type="NCBI Taxonomy" id="36651"/>
    <lineage>
        <taxon>Eukaryota</taxon>
        <taxon>Fungi</taxon>
        <taxon>Dikarya</taxon>
        <taxon>Ascomycota</taxon>
        <taxon>Pezizomycotina</taxon>
        <taxon>Eurotiomycetes</taxon>
        <taxon>Eurotiomycetidae</taxon>
        <taxon>Eurotiales</taxon>
        <taxon>Aspergillaceae</taxon>
        <taxon>Penicillium</taxon>
    </lineage>
</organism>
<dbReference type="GeneID" id="26228866"/>
<feature type="region of interest" description="Disordered" evidence="1">
    <location>
        <begin position="222"/>
        <end position="275"/>
    </location>
</feature>
<name>A0A7T6XJC8_PENDI</name>
<gene>
    <name evidence="3" type="ORF">Pdw03_5006</name>
</gene>
<evidence type="ECO:0000256" key="1">
    <source>
        <dbReference type="SAM" id="MobiDB-lite"/>
    </source>
</evidence>
<dbReference type="OMA" id="LARMPFE"/>
<dbReference type="EMBL" id="CP060774">
    <property type="protein sequence ID" value="QQK42152.1"/>
    <property type="molecule type" value="Genomic_DNA"/>
</dbReference>
<feature type="compositionally biased region" description="Low complexity" evidence="1">
    <location>
        <begin position="111"/>
        <end position="129"/>
    </location>
</feature>
<evidence type="ECO:0000313" key="3">
    <source>
        <dbReference type="EMBL" id="QQK42152.1"/>
    </source>
</evidence>
<dbReference type="Proteomes" id="UP000595662">
    <property type="component" value="Chromosome 1"/>
</dbReference>
<keyword evidence="2" id="KW-0812">Transmembrane</keyword>
<reference evidence="3 4" key="1">
    <citation type="submission" date="2020-08" db="EMBL/GenBank/DDBJ databases">
        <title>The completed genome sequence of the pathogenic ascomycete fungus Penicillium digitatum.</title>
        <authorList>
            <person name="Wang M."/>
        </authorList>
    </citation>
    <scope>NUCLEOTIDE SEQUENCE [LARGE SCALE GENOMIC DNA]</scope>
    <source>
        <strain evidence="3 4">PdW03</strain>
    </source>
</reference>
<protein>
    <submittedName>
        <fullName evidence="3">Uncharacterized protein</fullName>
    </submittedName>
</protein>
<dbReference type="VEuPathDB" id="FungiDB:PDIP_05430"/>
<sequence>MLNADTPNPIRAQNNPASVALAGQDVVITKTHKNLAPEASGWLDPAAIVTGLYHGTVSWPSASELTTYPTPSETSAVSGISSEAIPTGTLDTASSYQSRSSKSTFWTTTTTSSLSSSSLTSTPTTSKISANGDSTAFSGGPSKTTKIAIAVPVSTISLALVLALLFFLFHRRCREKERNALPPPYDMATGRRSVVPAHELMISPKTLTQEPRCSLSTPAMASTATSMPLPMPRIPIISISPSTENRGRTPTPDPSPSSGSVHRMPLAHGSSDSETELGVAVVLSMDQRRSATEQDLRGRVASVTSSRGPSRLSRMPFVDFSDDDDDCAVSVVSDFDGRRRERDFDEVSPIGEQERRF</sequence>
<proteinExistence type="predicted"/>
<feature type="compositionally biased region" description="Basic and acidic residues" evidence="1">
    <location>
        <begin position="289"/>
        <end position="298"/>
    </location>
</feature>
<keyword evidence="2" id="KW-1133">Transmembrane helix</keyword>
<accession>A0A7T6XJC8</accession>
<feature type="region of interest" description="Disordered" evidence="1">
    <location>
        <begin position="111"/>
        <end position="141"/>
    </location>
</feature>
<dbReference type="RefSeq" id="XP_014538718.1">
    <property type="nucleotide sequence ID" value="XM_014683232.1"/>
</dbReference>
<feature type="region of interest" description="Disordered" evidence="1">
    <location>
        <begin position="338"/>
        <end position="357"/>
    </location>
</feature>
<feature type="compositionally biased region" description="Polar residues" evidence="1">
    <location>
        <begin position="131"/>
        <end position="141"/>
    </location>
</feature>
<feature type="region of interest" description="Disordered" evidence="1">
    <location>
        <begin position="289"/>
        <end position="317"/>
    </location>
</feature>
<evidence type="ECO:0000313" key="4">
    <source>
        <dbReference type="Proteomes" id="UP000595662"/>
    </source>
</evidence>
<evidence type="ECO:0000256" key="2">
    <source>
        <dbReference type="SAM" id="Phobius"/>
    </source>
</evidence>
<dbReference type="AlphaFoldDB" id="A0A7T6XJC8"/>
<feature type="transmembrane region" description="Helical" evidence="2">
    <location>
        <begin position="147"/>
        <end position="169"/>
    </location>
</feature>